<dbReference type="EMBL" id="CAJVPS010024173">
    <property type="protein sequence ID" value="CAG8715577.1"/>
    <property type="molecule type" value="Genomic_DNA"/>
</dbReference>
<feature type="non-terminal residue" evidence="2">
    <location>
        <position position="1"/>
    </location>
</feature>
<feature type="compositionally biased region" description="Basic and acidic residues" evidence="1">
    <location>
        <begin position="62"/>
        <end position="71"/>
    </location>
</feature>
<dbReference type="PROSITE" id="PS51257">
    <property type="entry name" value="PROKAR_LIPOPROTEIN"/>
    <property type="match status" value="1"/>
</dbReference>
<dbReference type="Proteomes" id="UP000789508">
    <property type="component" value="Unassembled WGS sequence"/>
</dbReference>
<accession>A0A9N9N9R9</accession>
<feature type="compositionally biased region" description="Low complexity" evidence="1">
    <location>
        <begin position="106"/>
        <end position="115"/>
    </location>
</feature>
<evidence type="ECO:0000313" key="2">
    <source>
        <dbReference type="EMBL" id="CAG8715577.1"/>
    </source>
</evidence>
<organism evidence="2 3">
    <name type="scientific">Ambispora leptoticha</name>
    <dbReference type="NCBI Taxonomy" id="144679"/>
    <lineage>
        <taxon>Eukaryota</taxon>
        <taxon>Fungi</taxon>
        <taxon>Fungi incertae sedis</taxon>
        <taxon>Mucoromycota</taxon>
        <taxon>Glomeromycotina</taxon>
        <taxon>Glomeromycetes</taxon>
        <taxon>Archaeosporales</taxon>
        <taxon>Ambisporaceae</taxon>
        <taxon>Ambispora</taxon>
    </lineage>
</organism>
<gene>
    <name evidence="2" type="ORF">ALEPTO_LOCUS12062</name>
</gene>
<sequence>MVFSQSKRIFARSFSYSIQFPHLFLACDYLKFLEFVSYRSPQSTRKRQQFHSTSIQRTNIKSKSDRQKQESKPNPISGTETHPKHGLIDQNDEKLSDAMSKKLNKQQQQQLSPNL</sequence>
<feature type="compositionally biased region" description="Polar residues" evidence="1">
    <location>
        <begin position="50"/>
        <end position="61"/>
    </location>
</feature>
<feature type="compositionally biased region" description="Basic and acidic residues" evidence="1">
    <location>
        <begin position="81"/>
        <end position="100"/>
    </location>
</feature>
<keyword evidence="3" id="KW-1185">Reference proteome</keyword>
<name>A0A9N9N9R9_9GLOM</name>
<evidence type="ECO:0000313" key="3">
    <source>
        <dbReference type="Proteomes" id="UP000789508"/>
    </source>
</evidence>
<evidence type="ECO:0000256" key="1">
    <source>
        <dbReference type="SAM" id="MobiDB-lite"/>
    </source>
</evidence>
<proteinExistence type="predicted"/>
<protein>
    <submittedName>
        <fullName evidence="2">5278_t:CDS:1</fullName>
    </submittedName>
</protein>
<feature type="region of interest" description="Disordered" evidence="1">
    <location>
        <begin position="40"/>
        <end position="115"/>
    </location>
</feature>
<dbReference type="AlphaFoldDB" id="A0A9N9N9R9"/>
<reference evidence="2" key="1">
    <citation type="submission" date="2021-06" db="EMBL/GenBank/DDBJ databases">
        <authorList>
            <person name="Kallberg Y."/>
            <person name="Tangrot J."/>
            <person name="Rosling A."/>
        </authorList>
    </citation>
    <scope>NUCLEOTIDE SEQUENCE</scope>
    <source>
        <strain evidence="2">FL130A</strain>
    </source>
</reference>
<comment type="caution">
    <text evidence="2">The sequence shown here is derived from an EMBL/GenBank/DDBJ whole genome shotgun (WGS) entry which is preliminary data.</text>
</comment>